<evidence type="ECO:0000256" key="1">
    <source>
        <dbReference type="ARBA" id="ARBA00003238"/>
    </source>
</evidence>
<comment type="function">
    <text evidence="1">May bind long-chain fatty acids, such as palmitate, and may play a role in lipid transport or fatty acid metabolism.</text>
</comment>
<dbReference type="SUPFAM" id="SSF82549">
    <property type="entry name" value="DAK1/DegV-like"/>
    <property type="match status" value="1"/>
</dbReference>
<dbReference type="Proteomes" id="UP000182015">
    <property type="component" value="Unassembled WGS sequence"/>
</dbReference>
<gene>
    <name evidence="3" type="ORF">A9Q68_03355</name>
</gene>
<dbReference type="Gene3D" id="3.30.1180.10">
    <property type="match status" value="1"/>
</dbReference>
<dbReference type="RefSeq" id="WP_071793281.1">
    <property type="nucleotide sequence ID" value="NZ_LZDD01000001.1"/>
</dbReference>
<proteinExistence type="predicted"/>
<evidence type="ECO:0000313" key="4">
    <source>
        <dbReference type="Proteomes" id="UP000182015"/>
    </source>
</evidence>
<organism evidence="3 4">
    <name type="scientific">Streptococcus bovimastitidis</name>
    <dbReference type="NCBI Taxonomy" id="1856638"/>
    <lineage>
        <taxon>Bacteria</taxon>
        <taxon>Bacillati</taxon>
        <taxon>Bacillota</taxon>
        <taxon>Bacilli</taxon>
        <taxon>Lactobacillales</taxon>
        <taxon>Streptococcaceae</taxon>
        <taxon>Streptococcus</taxon>
    </lineage>
</organism>
<keyword evidence="2" id="KW-0446">Lipid-binding</keyword>
<name>A0A1L8MPC5_9STRE</name>
<dbReference type="NCBIfam" id="TIGR00762">
    <property type="entry name" value="DegV"/>
    <property type="match status" value="1"/>
</dbReference>
<dbReference type="EMBL" id="LZDD01000001">
    <property type="protein sequence ID" value="OJF72597.1"/>
    <property type="molecule type" value="Genomic_DNA"/>
</dbReference>
<sequence length="283" mass="31077">MKLAIVTDNTTAIPEPLQNHDDLYVLNIPVIIDNETYYEGINMSLDEFYQKMSESQELPKTSQPSLTELDEILSDIHASGYTHVIGLFLAGGISGFWQNIQFLIDEHPELTIAFPDSKIASVPTGNMIESIMKWNDNGDSFETILSKLHTKIDGTSAYILVDDLNHLVKGGRLSNGSALLGNLLSIKPILNFNDEGKIVVFEKIRTEKKAMKRLVDLLNEKAKEGDFEFSIINANGAKKAATLKDLLLESGLSDCFTEANFSSVVGAHLGSNAVAIGYSPIIE</sequence>
<dbReference type="PANTHER" id="PTHR33434:SF2">
    <property type="entry name" value="FATTY ACID-BINDING PROTEIN TM_1468"/>
    <property type="match status" value="1"/>
</dbReference>
<comment type="caution">
    <text evidence="3">The sequence shown here is derived from an EMBL/GenBank/DDBJ whole genome shotgun (WGS) entry which is preliminary data.</text>
</comment>
<protein>
    <submittedName>
        <fullName evidence="3">EDD domain protein</fullName>
    </submittedName>
</protein>
<accession>A0A1L8MPC5</accession>
<dbReference type="PROSITE" id="PS51482">
    <property type="entry name" value="DEGV"/>
    <property type="match status" value="1"/>
</dbReference>
<dbReference type="STRING" id="1856638.A9Q68_03355"/>
<dbReference type="PANTHER" id="PTHR33434">
    <property type="entry name" value="DEGV DOMAIN-CONTAINING PROTEIN DR_1986-RELATED"/>
    <property type="match status" value="1"/>
</dbReference>
<dbReference type="InterPro" id="IPR043168">
    <property type="entry name" value="DegV_C"/>
</dbReference>
<dbReference type="GO" id="GO:0008289">
    <property type="term" value="F:lipid binding"/>
    <property type="evidence" value="ECO:0007669"/>
    <property type="project" value="UniProtKB-KW"/>
</dbReference>
<keyword evidence="4" id="KW-1185">Reference proteome</keyword>
<dbReference type="Pfam" id="PF02645">
    <property type="entry name" value="DegV"/>
    <property type="match status" value="1"/>
</dbReference>
<evidence type="ECO:0000256" key="2">
    <source>
        <dbReference type="ARBA" id="ARBA00023121"/>
    </source>
</evidence>
<dbReference type="Gene3D" id="3.40.50.10170">
    <property type="match status" value="1"/>
</dbReference>
<reference evidence="4" key="1">
    <citation type="submission" date="2016-06" db="EMBL/GenBank/DDBJ databases">
        <authorList>
            <person name="de Vries S.P.W."/>
            <person name="Hadjirin N.F."/>
            <person name="Lay E.M."/>
            <person name="Zadoks R.N."/>
            <person name="Peacock S.J."/>
            <person name="Parkhill J."/>
            <person name="Grant A.J."/>
            <person name="Mcdougall S."/>
            <person name="Holmes M.A."/>
        </authorList>
    </citation>
    <scope>NUCLEOTIDE SEQUENCE [LARGE SCALE GENOMIC DNA]</scope>
    <source>
        <strain evidence="4">NZ1587</strain>
    </source>
</reference>
<dbReference type="InterPro" id="IPR050270">
    <property type="entry name" value="DegV_domain_contain"/>
</dbReference>
<dbReference type="InterPro" id="IPR003797">
    <property type="entry name" value="DegV"/>
</dbReference>
<dbReference type="AlphaFoldDB" id="A0A1L8MPC5"/>
<evidence type="ECO:0000313" key="3">
    <source>
        <dbReference type="EMBL" id="OJF72597.1"/>
    </source>
</evidence>
<dbReference type="OrthoDB" id="9775494at2"/>